<evidence type="ECO:0000256" key="1">
    <source>
        <dbReference type="SAM" id="SignalP"/>
    </source>
</evidence>
<keyword evidence="1" id="KW-0732">Signal</keyword>
<dbReference type="Pfam" id="PF03080">
    <property type="entry name" value="Neprosin"/>
    <property type="match status" value="1"/>
</dbReference>
<accession>A0A0D3AXS7</accession>
<dbReference type="Proteomes" id="UP000032141">
    <property type="component" value="Chromosome C2"/>
</dbReference>
<keyword evidence="4" id="KW-1185">Reference proteome</keyword>
<dbReference type="AlphaFoldDB" id="A0A0D3AXS7"/>
<dbReference type="EnsemblPlants" id="Bo2g159110.1">
    <property type="protein sequence ID" value="Bo2g159110.1"/>
    <property type="gene ID" value="Bo2g159110"/>
</dbReference>
<sequence length="316" mass="34978">MALVIMNVLLLLFSVVLVRSDQTTTPLKSFKISENVTYDCINIYKQPGLDHPLLKNHTIQMKPSRTELNSQTGNNITQKNKIKCPDGTIPVLRNTKDFLTSANLFHENYVHPQSVDSPGTHINPGYFGDGRVWSYGIWKGKDGKGCYNTACSGFVQVSQTIPIVQPIDISPTEPSFLRPFIHQDKNTGNWWLTYLGPDKPNGDLDYWPKELFNLFDNGANMVGVGGVVKASPSGSSPPMGNGKFPDGGRRTSAIFANIDVLNSNYKQSKISSFPIEILVDSPQCYGLRVGTVKWYRRTRLGYFFNYGGPGGNSCGV</sequence>
<dbReference type="Pfam" id="PF14365">
    <property type="entry name" value="Neprosin_AP"/>
    <property type="match status" value="1"/>
</dbReference>
<dbReference type="PANTHER" id="PTHR31589">
    <property type="entry name" value="PROTEIN, PUTATIVE (DUF239)-RELATED-RELATED"/>
    <property type="match status" value="1"/>
</dbReference>
<organism evidence="3 4">
    <name type="scientific">Brassica oleracea var. oleracea</name>
    <dbReference type="NCBI Taxonomy" id="109376"/>
    <lineage>
        <taxon>Eukaryota</taxon>
        <taxon>Viridiplantae</taxon>
        <taxon>Streptophyta</taxon>
        <taxon>Embryophyta</taxon>
        <taxon>Tracheophyta</taxon>
        <taxon>Spermatophyta</taxon>
        <taxon>Magnoliopsida</taxon>
        <taxon>eudicotyledons</taxon>
        <taxon>Gunneridae</taxon>
        <taxon>Pentapetalae</taxon>
        <taxon>rosids</taxon>
        <taxon>malvids</taxon>
        <taxon>Brassicales</taxon>
        <taxon>Brassicaceae</taxon>
        <taxon>Brassiceae</taxon>
        <taxon>Brassica</taxon>
    </lineage>
</organism>
<dbReference type="STRING" id="109376.A0A0D3AXS7"/>
<name>A0A0D3AXS7_BRAOL</name>
<dbReference type="HOGENOM" id="CLU_030538_1_0_1"/>
<feature type="chain" id="PRO_5002257106" description="Neprosin PEP catalytic domain-containing protein" evidence="1">
    <location>
        <begin position="21"/>
        <end position="316"/>
    </location>
</feature>
<evidence type="ECO:0000313" key="3">
    <source>
        <dbReference type="EnsemblPlants" id="Bo2g159110.1"/>
    </source>
</evidence>
<dbReference type="InterPro" id="IPR004314">
    <property type="entry name" value="Neprosin"/>
</dbReference>
<dbReference type="OMA" id="FMINPGY"/>
<dbReference type="PANTHER" id="PTHR31589:SF60">
    <property type="entry name" value="NEPROSIN DOMAIN-CONTAINING PROTEIN-RELATED"/>
    <property type="match status" value="1"/>
</dbReference>
<protein>
    <recommendedName>
        <fullName evidence="2">Neprosin PEP catalytic domain-containing protein</fullName>
    </recommendedName>
</protein>
<dbReference type="InterPro" id="IPR025521">
    <property type="entry name" value="Neprosin_propep"/>
</dbReference>
<evidence type="ECO:0000259" key="2">
    <source>
        <dbReference type="PROSITE" id="PS52045"/>
    </source>
</evidence>
<reference evidence="3" key="2">
    <citation type="submission" date="2015-03" db="UniProtKB">
        <authorList>
            <consortium name="EnsemblPlants"/>
        </authorList>
    </citation>
    <scope>IDENTIFICATION</scope>
</reference>
<feature type="signal peptide" evidence="1">
    <location>
        <begin position="1"/>
        <end position="20"/>
    </location>
</feature>
<dbReference type="PROSITE" id="PS52045">
    <property type="entry name" value="NEPROSIN_PEP_CD"/>
    <property type="match status" value="1"/>
</dbReference>
<dbReference type="InterPro" id="IPR053168">
    <property type="entry name" value="Glutamic_endopeptidase"/>
</dbReference>
<proteinExistence type="predicted"/>
<evidence type="ECO:0000313" key="4">
    <source>
        <dbReference type="Proteomes" id="UP000032141"/>
    </source>
</evidence>
<reference evidence="3 4" key="1">
    <citation type="journal article" date="2014" name="Genome Biol.">
        <title>Transcriptome and methylome profiling reveals relics of genome dominance in the mesopolyploid Brassica oleracea.</title>
        <authorList>
            <person name="Parkin I.A."/>
            <person name="Koh C."/>
            <person name="Tang H."/>
            <person name="Robinson S.J."/>
            <person name="Kagale S."/>
            <person name="Clarke W.E."/>
            <person name="Town C.D."/>
            <person name="Nixon J."/>
            <person name="Krishnakumar V."/>
            <person name="Bidwell S.L."/>
            <person name="Denoeud F."/>
            <person name="Belcram H."/>
            <person name="Links M.G."/>
            <person name="Just J."/>
            <person name="Clarke C."/>
            <person name="Bender T."/>
            <person name="Huebert T."/>
            <person name="Mason A.S."/>
            <person name="Pires J.C."/>
            <person name="Barker G."/>
            <person name="Moore J."/>
            <person name="Walley P.G."/>
            <person name="Manoli S."/>
            <person name="Batley J."/>
            <person name="Edwards D."/>
            <person name="Nelson M.N."/>
            <person name="Wang X."/>
            <person name="Paterson A.H."/>
            <person name="King G."/>
            <person name="Bancroft I."/>
            <person name="Chalhoub B."/>
            <person name="Sharpe A.G."/>
        </authorList>
    </citation>
    <scope>NUCLEOTIDE SEQUENCE</scope>
    <source>
        <strain evidence="3 4">cv. TO1000</strain>
    </source>
</reference>
<feature type="domain" description="Neprosin PEP catalytic" evidence="2">
    <location>
        <begin position="65"/>
        <end position="315"/>
    </location>
</feature>
<dbReference type="Gramene" id="Bo2g159110.1">
    <property type="protein sequence ID" value="Bo2g159110.1"/>
    <property type="gene ID" value="Bo2g159110"/>
</dbReference>